<evidence type="ECO:0000259" key="3">
    <source>
        <dbReference type="Pfam" id="PF01824"/>
    </source>
</evidence>
<sequence>MEFFFEKKKSKSSAIIQQLYFKKINNLKLVSRMYHQNHFFFFTNYYNKNPFWGYNNNLYSQMLSEGFAVIVEIPLSLRLVSSLEEEEIAKSYNLRSSHSIFPFLEDKFPHLNYVSDVLIPYPLHLEILVQILRSWVKDASSFHLLRFFFHEYCNLNSLSTSKKLISFFSKRNRNVLKTAHEQMSLK</sequence>
<dbReference type="EMBL" id="CM002926">
    <property type="protein sequence ID" value="KGN50749.1"/>
    <property type="molecule type" value="Genomic_DNA"/>
</dbReference>
<dbReference type="InterPro" id="IPR024942">
    <property type="entry name" value="Maturase_MatK_N"/>
</dbReference>
<feature type="domain" description="Maturase MatK N-terminal" evidence="3">
    <location>
        <begin position="27"/>
        <end position="175"/>
    </location>
</feature>
<dbReference type="STRING" id="3659.A0A0A0KPB6"/>
<dbReference type="PANTHER" id="PTHR34811">
    <property type="entry name" value="MATURASE K"/>
    <property type="match status" value="1"/>
</dbReference>
<organism evidence="4 5">
    <name type="scientific">Cucumis sativus</name>
    <name type="common">Cucumber</name>
    <dbReference type="NCBI Taxonomy" id="3659"/>
    <lineage>
        <taxon>Eukaryota</taxon>
        <taxon>Viridiplantae</taxon>
        <taxon>Streptophyta</taxon>
        <taxon>Embryophyta</taxon>
        <taxon>Tracheophyta</taxon>
        <taxon>Spermatophyta</taxon>
        <taxon>Magnoliopsida</taxon>
        <taxon>eudicotyledons</taxon>
        <taxon>Gunneridae</taxon>
        <taxon>Pentapetalae</taxon>
        <taxon>rosids</taxon>
        <taxon>fabids</taxon>
        <taxon>Cucurbitales</taxon>
        <taxon>Cucurbitaceae</taxon>
        <taxon>Benincaseae</taxon>
        <taxon>Cucumis</taxon>
    </lineage>
</organism>
<dbReference type="PANTHER" id="PTHR34811:SF1">
    <property type="entry name" value="MATURASE K"/>
    <property type="match status" value="1"/>
</dbReference>
<keyword evidence="5" id="KW-1185">Reference proteome</keyword>
<dbReference type="Gramene" id="KGN50749">
    <property type="protein sequence ID" value="KGN50749"/>
    <property type="gene ID" value="Csa_5G223075"/>
</dbReference>
<reference evidence="4 5" key="2">
    <citation type="journal article" date="2009" name="PLoS ONE">
        <title>An integrated genetic and cytogenetic map of the cucumber genome.</title>
        <authorList>
            <person name="Ren Y."/>
            <person name="Zhang Z."/>
            <person name="Liu J."/>
            <person name="Staub J.E."/>
            <person name="Han Y."/>
            <person name="Cheng Z."/>
            <person name="Li X."/>
            <person name="Lu J."/>
            <person name="Miao H."/>
            <person name="Kang H."/>
            <person name="Xie B."/>
            <person name="Gu X."/>
            <person name="Wang X."/>
            <person name="Du Y."/>
            <person name="Jin W."/>
            <person name="Huang S."/>
        </authorList>
    </citation>
    <scope>NUCLEOTIDE SEQUENCE [LARGE SCALE GENOMIC DNA]</scope>
    <source>
        <strain evidence="5">cv. 9930</strain>
    </source>
</reference>
<proteinExistence type="inferred from homology"/>
<evidence type="ECO:0000256" key="1">
    <source>
        <dbReference type="ARBA" id="ARBA00006621"/>
    </source>
</evidence>
<dbReference type="OMA" id="GFACIVE"/>
<evidence type="ECO:0000313" key="5">
    <source>
        <dbReference type="Proteomes" id="UP000029981"/>
    </source>
</evidence>
<name>A0A0A0KPB6_CUCSA</name>
<dbReference type="InterPro" id="IPR002866">
    <property type="entry name" value="Maturase_MatK"/>
</dbReference>
<accession>A0A0A0KPB6</accession>
<dbReference type="Proteomes" id="UP000029981">
    <property type="component" value="Chromosome 5"/>
</dbReference>
<reference evidence="4 5" key="4">
    <citation type="journal article" date="2011" name="BMC Genomics">
        <title>RNA-Seq improves annotation of protein-coding genes in the cucumber genome.</title>
        <authorList>
            <person name="Li Z."/>
            <person name="Zhang Z."/>
            <person name="Yan P."/>
            <person name="Huang S."/>
            <person name="Fei Z."/>
            <person name="Lin K."/>
        </authorList>
    </citation>
    <scope>NUCLEOTIDE SEQUENCE [LARGE SCALE GENOMIC DNA]</scope>
    <source>
        <strain evidence="5">cv. 9930</strain>
    </source>
</reference>
<gene>
    <name evidence="4" type="ORF">Csa_5G223075</name>
</gene>
<dbReference type="GO" id="GO:0006397">
    <property type="term" value="P:mRNA processing"/>
    <property type="evidence" value="ECO:0007669"/>
    <property type="project" value="UniProtKB-KW"/>
</dbReference>
<reference evidence="4 5" key="3">
    <citation type="journal article" date="2010" name="BMC Genomics">
        <title>Transcriptome sequencing and comparative analysis of cucumber flowers with different sex types.</title>
        <authorList>
            <person name="Guo S."/>
            <person name="Zheng Y."/>
            <person name="Joung J.G."/>
            <person name="Liu S."/>
            <person name="Zhang Z."/>
            <person name="Crasta O.R."/>
            <person name="Sobral B.W."/>
            <person name="Xu Y."/>
            <person name="Huang S."/>
            <person name="Fei Z."/>
        </authorList>
    </citation>
    <scope>NUCLEOTIDE SEQUENCE [LARGE SCALE GENOMIC DNA]</scope>
    <source>
        <strain evidence="5">cv. 9930</strain>
    </source>
</reference>
<dbReference type="AlphaFoldDB" id="A0A0A0KPB6"/>
<evidence type="ECO:0000256" key="2">
    <source>
        <dbReference type="ARBA" id="ARBA00022664"/>
    </source>
</evidence>
<comment type="similarity">
    <text evidence="1">Belongs to the intron maturase 2 family. MatK subfamily.</text>
</comment>
<protein>
    <recommendedName>
        <fullName evidence="3">Maturase MatK N-terminal domain-containing protein</fullName>
    </recommendedName>
</protein>
<evidence type="ECO:0000313" key="4">
    <source>
        <dbReference type="EMBL" id="KGN50749.1"/>
    </source>
</evidence>
<dbReference type="Pfam" id="PF01824">
    <property type="entry name" value="MatK_N"/>
    <property type="match status" value="1"/>
</dbReference>
<dbReference type="GO" id="GO:0009507">
    <property type="term" value="C:chloroplast"/>
    <property type="evidence" value="ECO:0007669"/>
    <property type="project" value="InterPro"/>
</dbReference>
<reference evidence="4 5" key="1">
    <citation type="journal article" date="2009" name="Nat. Genet.">
        <title>The genome of the cucumber, Cucumis sativus L.</title>
        <authorList>
            <person name="Huang S."/>
            <person name="Li R."/>
            <person name="Zhang Z."/>
            <person name="Li L."/>
            <person name="Gu X."/>
            <person name="Fan W."/>
            <person name="Lucas W.J."/>
            <person name="Wang X."/>
            <person name="Xie B."/>
            <person name="Ni P."/>
            <person name="Ren Y."/>
            <person name="Zhu H."/>
            <person name="Li J."/>
            <person name="Lin K."/>
            <person name="Jin W."/>
            <person name="Fei Z."/>
            <person name="Li G."/>
            <person name="Staub J."/>
            <person name="Kilian A."/>
            <person name="van der Vossen E.A."/>
            <person name="Wu Y."/>
            <person name="Guo J."/>
            <person name="He J."/>
            <person name="Jia Z."/>
            <person name="Ren Y."/>
            <person name="Tian G."/>
            <person name="Lu Y."/>
            <person name="Ruan J."/>
            <person name="Qian W."/>
            <person name="Wang M."/>
            <person name="Huang Q."/>
            <person name="Li B."/>
            <person name="Xuan Z."/>
            <person name="Cao J."/>
            <person name="Asan"/>
            <person name="Wu Z."/>
            <person name="Zhang J."/>
            <person name="Cai Q."/>
            <person name="Bai Y."/>
            <person name="Zhao B."/>
            <person name="Han Y."/>
            <person name="Li Y."/>
            <person name="Li X."/>
            <person name="Wang S."/>
            <person name="Shi Q."/>
            <person name="Liu S."/>
            <person name="Cho W.K."/>
            <person name="Kim J.Y."/>
            <person name="Xu Y."/>
            <person name="Heller-Uszynska K."/>
            <person name="Miao H."/>
            <person name="Cheng Z."/>
            <person name="Zhang S."/>
            <person name="Wu J."/>
            <person name="Yang Y."/>
            <person name="Kang H."/>
            <person name="Li M."/>
            <person name="Liang H."/>
            <person name="Ren X."/>
            <person name="Shi Z."/>
            <person name="Wen M."/>
            <person name="Jian M."/>
            <person name="Yang H."/>
            <person name="Zhang G."/>
            <person name="Yang Z."/>
            <person name="Chen R."/>
            <person name="Liu S."/>
            <person name="Li J."/>
            <person name="Ma L."/>
            <person name="Liu H."/>
            <person name="Zhou Y."/>
            <person name="Zhao J."/>
            <person name="Fang X."/>
            <person name="Li G."/>
            <person name="Fang L."/>
            <person name="Li Y."/>
            <person name="Liu D."/>
            <person name="Zheng H."/>
            <person name="Zhang Y."/>
            <person name="Qin N."/>
            <person name="Li Z."/>
            <person name="Yang G."/>
            <person name="Yang S."/>
            <person name="Bolund L."/>
            <person name="Kristiansen K."/>
            <person name="Zheng H."/>
            <person name="Li S."/>
            <person name="Zhang X."/>
            <person name="Yang H."/>
            <person name="Wang J."/>
            <person name="Sun R."/>
            <person name="Zhang B."/>
            <person name="Jiang S."/>
            <person name="Wang J."/>
            <person name="Du Y."/>
            <person name="Li S."/>
        </authorList>
    </citation>
    <scope>NUCLEOTIDE SEQUENCE [LARGE SCALE GENOMIC DNA]</scope>
    <source>
        <strain evidence="5">cv. 9930</strain>
    </source>
</reference>
<keyword evidence="2" id="KW-0507">mRNA processing</keyword>